<dbReference type="CDD" id="cd06222">
    <property type="entry name" value="RNase_H_like"/>
    <property type="match status" value="1"/>
</dbReference>
<dbReference type="EMBL" id="JAZDWU010000008">
    <property type="protein sequence ID" value="KAK9993136.1"/>
    <property type="molecule type" value="Genomic_DNA"/>
</dbReference>
<evidence type="ECO:0000313" key="5">
    <source>
        <dbReference type="EMBL" id="KAK9993136.1"/>
    </source>
</evidence>
<dbReference type="Pfam" id="PF13456">
    <property type="entry name" value="RVT_3"/>
    <property type="match status" value="1"/>
</dbReference>
<name>A0AAW2C4H7_9ROSI</name>
<dbReference type="Proteomes" id="UP001459277">
    <property type="component" value="Unassembled WGS sequence"/>
</dbReference>
<dbReference type="AlphaFoldDB" id="A0AAW2C4H7"/>
<dbReference type="Pfam" id="PF01764">
    <property type="entry name" value="Lipase_3"/>
    <property type="match status" value="1"/>
</dbReference>
<evidence type="ECO:0000313" key="6">
    <source>
        <dbReference type="Proteomes" id="UP001459277"/>
    </source>
</evidence>
<dbReference type="InterPro" id="IPR036397">
    <property type="entry name" value="RNaseH_sf"/>
</dbReference>
<dbReference type="Gene3D" id="3.40.50.1820">
    <property type="entry name" value="alpha/beta hydrolase"/>
    <property type="match status" value="1"/>
</dbReference>
<feature type="domain" description="RNase H type-1" evidence="4">
    <location>
        <begin position="4"/>
        <end position="76"/>
    </location>
</feature>
<organism evidence="5 6">
    <name type="scientific">Lithocarpus litseifolius</name>
    <dbReference type="NCBI Taxonomy" id="425828"/>
    <lineage>
        <taxon>Eukaryota</taxon>
        <taxon>Viridiplantae</taxon>
        <taxon>Streptophyta</taxon>
        <taxon>Embryophyta</taxon>
        <taxon>Tracheophyta</taxon>
        <taxon>Spermatophyta</taxon>
        <taxon>Magnoliopsida</taxon>
        <taxon>eudicotyledons</taxon>
        <taxon>Gunneridae</taxon>
        <taxon>Pentapetalae</taxon>
        <taxon>rosids</taxon>
        <taxon>fabids</taxon>
        <taxon>Fagales</taxon>
        <taxon>Fagaceae</taxon>
        <taxon>Lithocarpus</taxon>
    </lineage>
</organism>
<dbReference type="InterPro" id="IPR029058">
    <property type="entry name" value="AB_hydrolase_fold"/>
</dbReference>
<evidence type="ECO:0000256" key="2">
    <source>
        <dbReference type="SAM" id="Phobius"/>
    </source>
</evidence>
<keyword evidence="6" id="KW-1185">Reference proteome</keyword>
<feature type="domain" description="Fungal lipase-type" evidence="3">
    <location>
        <begin position="157"/>
        <end position="261"/>
    </location>
</feature>
<dbReference type="GO" id="GO:0006629">
    <property type="term" value="P:lipid metabolic process"/>
    <property type="evidence" value="ECO:0007669"/>
    <property type="project" value="InterPro"/>
</dbReference>
<reference evidence="5 6" key="1">
    <citation type="submission" date="2024-01" db="EMBL/GenBank/DDBJ databases">
        <title>A telomere-to-telomere, gap-free genome of sweet tea (Lithocarpus litseifolius).</title>
        <authorList>
            <person name="Zhou J."/>
        </authorList>
    </citation>
    <scope>NUCLEOTIDE SEQUENCE [LARGE SCALE GENOMIC DNA]</scope>
    <source>
        <strain evidence="5">Zhou-2022a</strain>
        <tissue evidence="5">Leaf</tissue>
    </source>
</reference>
<dbReference type="InterPro" id="IPR002156">
    <property type="entry name" value="RNaseH_domain"/>
</dbReference>
<dbReference type="PANTHER" id="PTHR47523">
    <property type="entry name" value="F21O3.11 PROTEIN"/>
    <property type="match status" value="1"/>
</dbReference>
<keyword evidence="2" id="KW-0472">Membrane</keyword>
<gene>
    <name evidence="5" type="ORF">SO802_022839</name>
</gene>
<dbReference type="InterPro" id="IPR044730">
    <property type="entry name" value="RNase_H-like_dom_plant"/>
</dbReference>
<dbReference type="Gene3D" id="3.30.420.10">
    <property type="entry name" value="Ribonuclease H-like superfamily/Ribonuclease H"/>
    <property type="match status" value="1"/>
</dbReference>
<dbReference type="GO" id="GO:0003676">
    <property type="term" value="F:nucleic acid binding"/>
    <property type="evidence" value="ECO:0007669"/>
    <property type="project" value="InterPro"/>
</dbReference>
<evidence type="ECO:0008006" key="7">
    <source>
        <dbReference type="Google" id="ProtNLM"/>
    </source>
</evidence>
<sequence length="275" mass="30153">MEAAIQFAIDIGVREVTFETDSLLLYNALQGNGAAASSIENVVSGILLQTQNLRSADFSHIKRLGNMPAHVLAQHAKHVEDFVTWLEETPSLVEPMYLLAEAGDTLFASFIGTKQYKDVLGDANILQGAIFHEDIMEVADEIETVKSEQHESRKGNLENLWNPLESKSKQLKDKSKPAAHRGFLARAKGIPALELYRLAQKKKRKLVLCGHSLGGAVATLATLAIFRVIAASSSSKESEKVLVKCITFSQPPVGNAALKELNRCLLMLNLLIYLC</sequence>
<evidence type="ECO:0000259" key="3">
    <source>
        <dbReference type="Pfam" id="PF01764"/>
    </source>
</evidence>
<keyword evidence="1" id="KW-0378">Hydrolase</keyword>
<dbReference type="SUPFAM" id="SSF53474">
    <property type="entry name" value="alpha/beta-Hydrolases"/>
    <property type="match status" value="1"/>
</dbReference>
<proteinExistence type="predicted"/>
<comment type="caution">
    <text evidence="5">The sequence shown here is derived from an EMBL/GenBank/DDBJ whole genome shotgun (WGS) entry which is preliminary data.</text>
</comment>
<evidence type="ECO:0000259" key="4">
    <source>
        <dbReference type="Pfam" id="PF13456"/>
    </source>
</evidence>
<feature type="transmembrane region" description="Helical" evidence="2">
    <location>
        <begin position="206"/>
        <end position="230"/>
    </location>
</feature>
<dbReference type="InterPro" id="IPR002921">
    <property type="entry name" value="Fungal_lipase-type"/>
</dbReference>
<evidence type="ECO:0000256" key="1">
    <source>
        <dbReference type="ARBA" id="ARBA00022801"/>
    </source>
</evidence>
<accession>A0AAW2C4H7</accession>
<keyword evidence="2" id="KW-1133">Transmembrane helix</keyword>
<protein>
    <recommendedName>
        <fullName evidence="7">Fungal lipase-like domain-containing protein</fullName>
    </recommendedName>
</protein>
<dbReference type="GO" id="GO:0004523">
    <property type="term" value="F:RNA-DNA hybrid ribonuclease activity"/>
    <property type="evidence" value="ECO:0007669"/>
    <property type="project" value="InterPro"/>
</dbReference>
<dbReference type="PANTHER" id="PTHR47523:SF1">
    <property type="entry name" value="F21O3.11 PROTEIN"/>
    <property type="match status" value="1"/>
</dbReference>
<keyword evidence="2" id="KW-0812">Transmembrane</keyword>